<sequence length="442" mass="50041">MITGNRTSTPKKKNKDSLFNRINKWLHLWLGLVSGIIVLIVCVTACIWVFNEEITGLLEPETKVEKQDRPVITPSQLSAIAANLYPDKVPAYATYQQGRAINLNLKSPKEEGRRGGGTSLKINPYTGEVISKKVHKKGETDFFRFILNGHRFLWMPYEIGRPIVNYGTMVFVVLLITGLIWWYPKKWNKSTRDKSFKIKWGASFKRVNLDLHNVLGFYSLLFLLAIALTGMVYGIQWYSNGLYWVTSGGDKLKEFKRLESDSLQVNKHYTPQQAMDIAWNKVLAKHPKSEGFYYNFPDTSKAKATIGITVYPNKGQFYNSQGYTFDQHTLKELKREDVYATSYASSSFGGKLRKMNYDIHVGSILGFPGKVLAFLSSLIGASLPITGFLIWYGRKFKKKKGKTDAGSTDASKFTDKPVMKPRLKVISKDQEPVLAANSALPQ</sequence>
<feature type="transmembrane region" description="Helical" evidence="1">
    <location>
        <begin position="163"/>
        <end position="183"/>
    </location>
</feature>
<dbReference type="Pfam" id="PF03929">
    <property type="entry name" value="PepSY_TM"/>
    <property type="match status" value="1"/>
</dbReference>
<keyword evidence="1" id="KW-1133">Transmembrane helix</keyword>
<feature type="transmembrane region" description="Helical" evidence="1">
    <location>
        <begin position="25"/>
        <end position="50"/>
    </location>
</feature>
<accession>A0A2D1U4R4</accession>
<feature type="transmembrane region" description="Helical" evidence="1">
    <location>
        <begin position="371"/>
        <end position="392"/>
    </location>
</feature>
<gene>
    <name evidence="2" type="ORF">CPT03_08575</name>
</gene>
<evidence type="ECO:0000313" key="2">
    <source>
        <dbReference type="EMBL" id="ATP56524.1"/>
    </source>
</evidence>
<evidence type="ECO:0000256" key="1">
    <source>
        <dbReference type="SAM" id="Phobius"/>
    </source>
</evidence>
<keyword evidence="1" id="KW-0812">Transmembrane</keyword>
<evidence type="ECO:0000313" key="3">
    <source>
        <dbReference type="Proteomes" id="UP000223749"/>
    </source>
</evidence>
<dbReference type="EMBL" id="CP024091">
    <property type="protein sequence ID" value="ATP56524.1"/>
    <property type="molecule type" value="Genomic_DNA"/>
</dbReference>
<feature type="transmembrane region" description="Helical" evidence="1">
    <location>
        <begin position="215"/>
        <end position="235"/>
    </location>
</feature>
<keyword evidence="3" id="KW-1185">Reference proteome</keyword>
<dbReference type="KEGG" id="pgs:CPT03_08575"/>
<protein>
    <submittedName>
        <fullName evidence="2">Peptidase</fullName>
    </submittedName>
</protein>
<dbReference type="OrthoDB" id="111691at2"/>
<dbReference type="Proteomes" id="UP000223749">
    <property type="component" value="Chromosome"/>
</dbReference>
<dbReference type="RefSeq" id="WP_099438466.1">
    <property type="nucleotide sequence ID" value="NZ_CP024091.1"/>
</dbReference>
<organism evidence="2 3">
    <name type="scientific">Pedobacter ginsengisoli</name>
    <dbReference type="NCBI Taxonomy" id="363852"/>
    <lineage>
        <taxon>Bacteria</taxon>
        <taxon>Pseudomonadati</taxon>
        <taxon>Bacteroidota</taxon>
        <taxon>Sphingobacteriia</taxon>
        <taxon>Sphingobacteriales</taxon>
        <taxon>Sphingobacteriaceae</taxon>
        <taxon>Pedobacter</taxon>
    </lineage>
</organism>
<dbReference type="PANTHER" id="PTHR34219">
    <property type="entry name" value="IRON-REGULATED INNER MEMBRANE PROTEIN-RELATED"/>
    <property type="match status" value="1"/>
</dbReference>
<dbReference type="AlphaFoldDB" id="A0A2D1U4R4"/>
<name>A0A2D1U4R4_9SPHI</name>
<reference evidence="2 3" key="1">
    <citation type="submission" date="2017-10" db="EMBL/GenBank/DDBJ databases">
        <title>Whole genome of Pedobacter ginsengisoli T01R-27 isolated from tomato rhizosphere.</title>
        <authorList>
            <person name="Weon H.-Y."/>
            <person name="Lee S.A."/>
            <person name="Sang M.K."/>
            <person name="Song J."/>
        </authorList>
    </citation>
    <scope>NUCLEOTIDE SEQUENCE [LARGE SCALE GENOMIC DNA]</scope>
    <source>
        <strain evidence="2 3">T01R-27</strain>
    </source>
</reference>
<keyword evidence="1" id="KW-0472">Membrane</keyword>
<proteinExistence type="predicted"/>
<dbReference type="PANTHER" id="PTHR34219:SF3">
    <property type="entry name" value="BLL7967 PROTEIN"/>
    <property type="match status" value="1"/>
</dbReference>
<dbReference type="InterPro" id="IPR005625">
    <property type="entry name" value="PepSY-ass_TM"/>
</dbReference>